<proteinExistence type="predicted"/>
<dbReference type="AlphaFoldDB" id="A0AAD3MR63"/>
<dbReference type="Proteomes" id="UP001279410">
    <property type="component" value="Unassembled WGS sequence"/>
</dbReference>
<feature type="compositionally biased region" description="Low complexity" evidence="1">
    <location>
        <begin position="124"/>
        <end position="134"/>
    </location>
</feature>
<feature type="non-terminal residue" evidence="2">
    <location>
        <position position="1"/>
    </location>
</feature>
<feature type="region of interest" description="Disordered" evidence="1">
    <location>
        <begin position="175"/>
        <end position="210"/>
    </location>
</feature>
<name>A0AAD3MR63_LATJO</name>
<reference evidence="2" key="1">
    <citation type="submission" date="2022-08" db="EMBL/GenBank/DDBJ databases">
        <title>Genome sequencing of akame (Lates japonicus).</title>
        <authorList>
            <person name="Hashiguchi Y."/>
            <person name="Takahashi H."/>
        </authorList>
    </citation>
    <scope>NUCLEOTIDE SEQUENCE</scope>
    <source>
        <strain evidence="2">Kochi</strain>
    </source>
</reference>
<feature type="region of interest" description="Disordered" evidence="1">
    <location>
        <begin position="120"/>
        <end position="152"/>
    </location>
</feature>
<gene>
    <name evidence="2" type="ORF">AKAME5_001027400</name>
</gene>
<accession>A0AAD3MR63</accession>
<sequence length="232" mass="25844">RAIEAQVEERRQQREREEARRREEEEEEERRVALEREMLQKQYELDTLRERQKEQPSHQAEDPQTGHDDGGLQGQGPALTQPSRRYVRPRALPSCSAEEQTGSRLKRQAGLLALQEGLVCQDRPSSSSAPGSSSLLQPGWTRTSPNRKVETVSRGQNICNPSAMTVPAVRHRVQVSRPPLSSSPVLDFIPMSGPMKSQPGPLEPAQATPTSHRLRCLLPLPPAETPSSTRAA</sequence>
<organism evidence="2 3">
    <name type="scientific">Lates japonicus</name>
    <name type="common">Japanese lates</name>
    <dbReference type="NCBI Taxonomy" id="270547"/>
    <lineage>
        <taxon>Eukaryota</taxon>
        <taxon>Metazoa</taxon>
        <taxon>Chordata</taxon>
        <taxon>Craniata</taxon>
        <taxon>Vertebrata</taxon>
        <taxon>Euteleostomi</taxon>
        <taxon>Actinopterygii</taxon>
        <taxon>Neopterygii</taxon>
        <taxon>Teleostei</taxon>
        <taxon>Neoteleostei</taxon>
        <taxon>Acanthomorphata</taxon>
        <taxon>Carangaria</taxon>
        <taxon>Carangaria incertae sedis</taxon>
        <taxon>Centropomidae</taxon>
        <taxon>Lates</taxon>
    </lineage>
</organism>
<evidence type="ECO:0000313" key="3">
    <source>
        <dbReference type="Proteomes" id="UP001279410"/>
    </source>
</evidence>
<feature type="compositionally biased region" description="Basic and acidic residues" evidence="1">
    <location>
        <begin position="1"/>
        <end position="70"/>
    </location>
</feature>
<feature type="compositionally biased region" description="Low complexity" evidence="1">
    <location>
        <begin position="175"/>
        <end position="186"/>
    </location>
</feature>
<keyword evidence="3" id="KW-1185">Reference proteome</keyword>
<comment type="caution">
    <text evidence="2">The sequence shown here is derived from an EMBL/GenBank/DDBJ whole genome shotgun (WGS) entry which is preliminary data.</text>
</comment>
<evidence type="ECO:0000256" key="1">
    <source>
        <dbReference type="SAM" id="MobiDB-lite"/>
    </source>
</evidence>
<feature type="region of interest" description="Disordered" evidence="1">
    <location>
        <begin position="1"/>
        <end position="108"/>
    </location>
</feature>
<evidence type="ECO:0000313" key="2">
    <source>
        <dbReference type="EMBL" id="GLD58131.1"/>
    </source>
</evidence>
<dbReference type="EMBL" id="BRZM01000032">
    <property type="protein sequence ID" value="GLD58131.1"/>
    <property type="molecule type" value="Genomic_DNA"/>
</dbReference>
<protein>
    <submittedName>
        <fullName evidence="2">Coiled-coil domain-containing protein 66 isoform X2</fullName>
    </submittedName>
</protein>